<dbReference type="Proteomes" id="UP001140949">
    <property type="component" value="Unassembled WGS sequence"/>
</dbReference>
<accession>A0AAX6DUA8</accession>
<gene>
    <name evidence="1" type="ORF">M6B38_226595</name>
</gene>
<sequence length="177" mass="19457">MERGHGERQAGGETAVGAVAFRGVDGGTRGYGGGRRRGSRARGRVSLGLLDGGGGDELWGFVWTVGCGGGRSWWRWLVNFFFSVVVGGNSGRNGRDDGGGAAIDGVVGFGSVSVERMVGLWWRRWPRWGWCCWVRVADVVAGLLCRSVGDGRGRRWWWAWMEQGYGGGWRWPMSWTR</sequence>
<evidence type="ECO:0000313" key="1">
    <source>
        <dbReference type="EMBL" id="KAJ6795412.1"/>
    </source>
</evidence>
<dbReference type="AlphaFoldDB" id="A0AAX6DUA8"/>
<reference evidence="1" key="2">
    <citation type="submission" date="2023-04" db="EMBL/GenBank/DDBJ databases">
        <authorList>
            <person name="Bruccoleri R.E."/>
            <person name="Oakeley E.J."/>
            <person name="Faust A.-M."/>
            <person name="Dessus-Babus S."/>
            <person name="Altorfer M."/>
            <person name="Burckhardt D."/>
            <person name="Oertli M."/>
            <person name="Naumann U."/>
            <person name="Petersen F."/>
            <person name="Wong J."/>
        </authorList>
    </citation>
    <scope>NUCLEOTIDE SEQUENCE</scope>
    <source>
        <strain evidence="1">GSM-AAB239-AS_SAM_17_03QT</strain>
        <tissue evidence="1">Leaf</tissue>
    </source>
</reference>
<name>A0AAX6DUA8_IRIPA</name>
<organism evidence="1 2">
    <name type="scientific">Iris pallida</name>
    <name type="common">Sweet iris</name>
    <dbReference type="NCBI Taxonomy" id="29817"/>
    <lineage>
        <taxon>Eukaryota</taxon>
        <taxon>Viridiplantae</taxon>
        <taxon>Streptophyta</taxon>
        <taxon>Embryophyta</taxon>
        <taxon>Tracheophyta</taxon>
        <taxon>Spermatophyta</taxon>
        <taxon>Magnoliopsida</taxon>
        <taxon>Liliopsida</taxon>
        <taxon>Asparagales</taxon>
        <taxon>Iridaceae</taxon>
        <taxon>Iridoideae</taxon>
        <taxon>Irideae</taxon>
        <taxon>Iris</taxon>
    </lineage>
</organism>
<reference evidence="1" key="1">
    <citation type="journal article" date="2023" name="GigaByte">
        <title>Genome assembly of the bearded iris, Iris pallida Lam.</title>
        <authorList>
            <person name="Bruccoleri R.E."/>
            <person name="Oakeley E.J."/>
            <person name="Faust A.M.E."/>
            <person name="Altorfer M."/>
            <person name="Dessus-Babus S."/>
            <person name="Burckhardt D."/>
            <person name="Oertli M."/>
            <person name="Naumann U."/>
            <person name="Petersen F."/>
            <person name="Wong J."/>
        </authorList>
    </citation>
    <scope>NUCLEOTIDE SEQUENCE</scope>
    <source>
        <strain evidence="1">GSM-AAB239-AS_SAM_17_03QT</strain>
    </source>
</reference>
<comment type="caution">
    <text evidence="1">The sequence shown here is derived from an EMBL/GenBank/DDBJ whole genome shotgun (WGS) entry which is preliminary data.</text>
</comment>
<dbReference type="EMBL" id="JANAVB010041818">
    <property type="protein sequence ID" value="KAJ6795412.1"/>
    <property type="molecule type" value="Genomic_DNA"/>
</dbReference>
<evidence type="ECO:0000313" key="2">
    <source>
        <dbReference type="Proteomes" id="UP001140949"/>
    </source>
</evidence>
<keyword evidence="2" id="KW-1185">Reference proteome</keyword>
<protein>
    <submittedName>
        <fullName evidence="1">Basic proline-rich protein-like</fullName>
    </submittedName>
</protein>
<proteinExistence type="predicted"/>